<comment type="caution">
    <text evidence="3">The sequence shown here is derived from an EMBL/GenBank/DDBJ whole genome shotgun (WGS) entry which is preliminary data.</text>
</comment>
<feature type="region of interest" description="Disordered" evidence="1">
    <location>
        <begin position="260"/>
        <end position="287"/>
    </location>
</feature>
<gene>
    <name evidence="3" type="ORF">Mth01_05450</name>
</gene>
<keyword evidence="2" id="KW-1133">Transmembrane helix</keyword>
<evidence type="ECO:0000256" key="1">
    <source>
        <dbReference type="SAM" id="MobiDB-lite"/>
    </source>
</evidence>
<keyword evidence="4" id="KW-1185">Reference proteome</keyword>
<keyword evidence="2" id="KW-0812">Transmembrane</keyword>
<feature type="transmembrane region" description="Helical" evidence="2">
    <location>
        <begin position="30"/>
        <end position="51"/>
    </location>
</feature>
<feature type="compositionally biased region" description="Pro residues" evidence="1">
    <location>
        <begin position="276"/>
        <end position="287"/>
    </location>
</feature>
<dbReference type="RefSeq" id="WP_204010552.1">
    <property type="nucleotide sequence ID" value="NZ_BOOG01000007.1"/>
</dbReference>
<evidence type="ECO:0000313" key="3">
    <source>
        <dbReference type="EMBL" id="GIH68292.1"/>
    </source>
</evidence>
<dbReference type="AlphaFoldDB" id="A0A8J3R6J7"/>
<reference evidence="3" key="1">
    <citation type="submission" date="2021-01" db="EMBL/GenBank/DDBJ databases">
        <title>Whole genome shotgun sequence of Sphaerimonospora thailandensis NBRC 107569.</title>
        <authorList>
            <person name="Komaki H."/>
            <person name="Tamura T."/>
        </authorList>
    </citation>
    <scope>NUCLEOTIDE SEQUENCE</scope>
    <source>
        <strain evidence="3">NBRC 107569</strain>
    </source>
</reference>
<organism evidence="3 4">
    <name type="scientific">Sphaerimonospora thailandensis</name>
    <dbReference type="NCBI Taxonomy" id="795644"/>
    <lineage>
        <taxon>Bacteria</taxon>
        <taxon>Bacillati</taxon>
        <taxon>Actinomycetota</taxon>
        <taxon>Actinomycetes</taxon>
        <taxon>Streptosporangiales</taxon>
        <taxon>Streptosporangiaceae</taxon>
        <taxon>Sphaerimonospora</taxon>
    </lineage>
</organism>
<evidence type="ECO:0000313" key="4">
    <source>
        <dbReference type="Proteomes" id="UP000610966"/>
    </source>
</evidence>
<dbReference type="EMBL" id="BOOG01000007">
    <property type="protein sequence ID" value="GIH68292.1"/>
    <property type="molecule type" value="Genomic_DNA"/>
</dbReference>
<evidence type="ECO:0000256" key="2">
    <source>
        <dbReference type="SAM" id="Phobius"/>
    </source>
</evidence>
<sequence length="287" mass="30430">MTKRKRRSSAPAERWGLLAELGLTVGQQRMVLWGGFVVGVLFAALLLTLMIDKVAGGESLPVRGAGSLLGEGRPESYQAWPSPKEFRPIADRQADTAPLTTKEVFGARTLTAGKVTLKRVASQADPGCSGTVWGGDLTDLLAKSGCRQAVRGLYRSADGAYVAQYTLLDLADVRAANGVVDELESMHLGGWTLPLEQGRQAFQGYSEASGHAMGHYAGLVWVARADGAEPGERDDFVMLGLAVRGVEKALYRRIVAVAGLPSEAPGPGSADDRPQPPEPTPTDPPPQ</sequence>
<name>A0A8J3R6J7_9ACTN</name>
<proteinExistence type="predicted"/>
<protein>
    <submittedName>
        <fullName evidence="3">Uncharacterized protein</fullName>
    </submittedName>
</protein>
<accession>A0A8J3R6J7</accession>
<keyword evidence="2" id="KW-0472">Membrane</keyword>
<dbReference type="Proteomes" id="UP000610966">
    <property type="component" value="Unassembled WGS sequence"/>
</dbReference>